<feature type="compositionally biased region" description="Basic residues" evidence="6">
    <location>
        <begin position="543"/>
        <end position="555"/>
    </location>
</feature>
<dbReference type="GO" id="GO:0003713">
    <property type="term" value="F:transcription coactivator activity"/>
    <property type="evidence" value="ECO:0007669"/>
    <property type="project" value="TreeGrafter"/>
</dbReference>
<proteinExistence type="inferred from homology"/>
<feature type="compositionally biased region" description="Basic residues" evidence="6">
    <location>
        <begin position="133"/>
        <end position="143"/>
    </location>
</feature>
<dbReference type="PANTHER" id="PTHR13556:SF2">
    <property type="entry name" value="TRANSCRIPTIONAL ADAPTER 3"/>
    <property type="match status" value="1"/>
</dbReference>
<evidence type="ECO:0000256" key="1">
    <source>
        <dbReference type="ARBA" id="ARBA00004123"/>
    </source>
</evidence>
<feature type="region of interest" description="Disordered" evidence="6">
    <location>
        <begin position="400"/>
        <end position="450"/>
    </location>
</feature>
<dbReference type="InterPro" id="IPR019340">
    <property type="entry name" value="Histone_AcTrfase_su3"/>
</dbReference>
<evidence type="ECO:0000256" key="5">
    <source>
        <dbReference type="ARBA" id="ARBA00023242"/>
    </source>
</evidence>
<dbReference type="AlphaFoldDB" id="A0A9P4SB90"/>
<comment type="similarity">
    <text evidence="2">Belongs to the NGG1 family.</text>
</comment>
<evidence type="ECO:0000256" key="4">
    <source>
        <dbReference type="ARBA" id="ARBA00023163"/>
    </source>
</evidence>
<dbReference type="GO" id="GO:0006357">
    <property type="term" value="P:regulation of transcription by RNA polymerase II"/>
    <property type="evidence" value="ECO:0007669"/>
    <property type="project" value="TreeGrafter"/>
</dbReference>
<keyword evidence="5" id="KW-0539">Nucleus</keyword>
<dbReference type="GO" id="GO:0000124">
    <property type="term" value="C:SAGA complex"/>
    <property type="evidence" value="ECO:0007669"/>
    <property type="project" value="TreeGrafter"/>
</dbReference>
<comment type="subcellular location">
    <subcellularLocation>
        <location evidence="1">Nucleus</location>
    </subcellularLocation>
</comment>
<gene>
    <name evidence="7" type="ORF">M501DRAFT_992382</name>
</gene>
<accession>A0A9P4SB90</accession>
<feature type="compositionally biased region" description="Low complexity" evidence="6">
    <location>
        <begin position="400"/>
        <end position="414"/>
    </location>
</feature>
<name>A0A9P4SB90_9PEZI</name>
<feature type="region of interest" description="Disordered" evidence="6">
    <location>
        <begin position="543"/>
        <end position="575"/>
    </location>
</feature>
<dbReference type="Proteomes" id="UP000799429">
    <property type="component" value="Unassembled WGS sequence"/>
</dbReference>
<dbReference type="EMBL" id="MU006095">
    <property type="protein sequence ID" value="KAF2839417.1"/>
    <property type="molecule type" value="Genomic_DNA"/>
</dbReference>
<evidence type="ECO:0008006" key="9">
    <source>
        <dbReference type="Google" id="ProtNLM"/>
    </source>
</evidence>
<evidence type="ECO:0000256" key="6">
    <source>
        <dbReference type="SAM" id="MobiDB-lite"/>
    </source>
</evidence>
<evidence type="ECO:0000313" key="7">
    <source>
        <dbReference type="EMBL" id="KAF2839417.1"/>
    </source>
</evidence>
<dbReference type="Pfam" id="PF10198">
    <property type="entry name" value="Ada3"/>
    <property type="match status" value="1"/>
</dbReference>
<protein>
    <recommendedName>
        <fullName evidence="9">Transcriptional adapter 3</fullName>
    </recommendedName>
</protein>
<feature type="region of interest" description="Disordered" evidence="6">
    <location>
        <begin position="110"/>
        <end position="225"/>
    </location>
</feature>
<feature type="compositionally biased region" description="Basic and acidic residues" evidence="6">
    <location>
        <begin position="113"/>
        <end position="132"/>
    </location>
</feature>
<dbReference type="PANTHER" id="PTHR13556">
    <property type="entry name" value="TRANSCRIPTIONAL ADAPTER 3-RELATED"/>
    <property type="match status" value="1"/>
</dbReference>
<feature type="region of interest" description="Disordered" evidence="6">
    <location>
        <begin position="1"/>
        <end position="38"/>
    </location>
</feature>
<evidence type="ECO:0000256" key="2">
    <source>
        <dbReference type="ARBA" id="ARBA00005330"/>
    </source>
</evidence>
<evidence type="ECO:0000256" key="3">
    <source>
        <dbReference type="ARBA" id="ARBA00023015"/>
    </source>
</evidence>
<keyword evidence="8" id="KW-1185">Reference proteome</keyword>
<keyword evidence="3" id="KW-0805">Transcription regulation</keyword>
<reference evidence="7" key="1">
    <citation type="journal article" date="2020" name="Stud. Mycol.">
        <title>101 Dothideomycetes genomes: a test case for predicting lifestyles and emergence of pathogens.</title>
        <authorList>
            <person name="Haridas S."/>
            <person name="Albert R."/>
            <person name="Binder M."/>
            <person name="Bloem J."/>
            <person name="Labutti K."/>
            <person name="Salamov A."/>
            <person name="Andreopoulos B."/>
            <person name="Baker S."/>
            <person name="Barry K."/>
            <person name="Bills G."/>
            <person name="Bluhm B."/>
            <person name="Cannon C."/>
            <person name="Castanera R."/>
            <person name="Culley D."/>
            <person name="Daum C."/>
            <person name="Ezra D."/>
            <person name="Gonzalez J."/>
            <person name="Henrissat B."/>
            <person name="Kuo A."/>
            <person name="Liang C."/>
            <person name="Lipzen A."/>
            <person name="Lutzoni F."/>
            <person name="Magnuson J."/>
            <person name="Mondo S."/>
            <person name="Nolan M."/>
            <person name="Ohm R."/>
            <person name="Pangilinan J."/>
            <person name="Park H.-J."/>
            <person name="Ramirez L."/>
            <person name="Alfaro M."/>
            <person name="Sun H."/>
            <person name="Tritt A."/>
            <person name="Yoshinaga Y."/>
            <person name="Zwiers L.-H."/>
            <person name="Turgeon B."/>
            <person name="Goodwin S."/>
            <person name="Spatafora J."/>
            <person name="Crous P."/>
            <person name="Grigoriev I."/>
        </authorList>
    </citation>
    <scope>NUCLEOTIDE SEQUENCE</scope>
    <source>
        <strain evidence="7">CBS 101060</strain>
    </source>
</reference>
<dbReference type="GO" id="GO:0005634">
    <property type="term" value="C:nucleus"/>
    <property type="evidence" value="ECO:0007669"/>
    <property type="project" value="UniProtKB-SubCell"/>
</dbReference>
<keyword evidence="4" id="KW-0804">Transcription</keyword>
<comment type="caution">
    <text evidence="7">The sequence shown here is derived from an EMBL/GenBank/DDBJ whole genome shotgun (WGS) entry which is preliminary data.</text>
</comment>
<evidence type="ECO:0000313" key="8">
    <source>
        <dbReference type="Proteomes" id="UP000799429"/>
    </source>
</evidence>
<dbReference type="OrthoDB" id="1232at2759"/>
<organism evidence="7 8">
    <name type="scientific">Patellaria atrata CBS 101060</name>
    <dbReference type="NCBI Taxonomy" id="1346257"/>
    <lineage>
        <taxon>Eukaryota</taxon>
        <taxon>Fungi</taxon>
        <taxon>Dikarya</taxon>
        <taxon>Ascomycota</taxon>
        <taxon>Pezizomycotina</taxon>
        <taxon>Dothideomycetes</taxon>
        <taxon>Dothideomycetes incertae sedis</taxon>
        <taxon>Patellariales</taxon>
        <taxon>Patellariaceae</taxon>
        <taxon>Patellaria</taxon>
    </lineage>
</organism>
<sequence length="633" mass="69437">MPPVANKAKGKSQARDQHRQSRSRNTTPISGGTGVSAVIESSAPSNAQAALAQLKMTIEAILDSHGGSGANIPSAGLLNTSLDKVKNQFLPPIKVRGEISDRAMRALALKRKDRMEQERERERADRDAEDRKQKQKKMGKKKERPSGDEDRPLAVGAHGLARQDGVDVHKADTSSSISSPESQPAPPPDSGKMDVADSPLSTGDHQPPPAPAIPHYQTFGSDPSTFDDPTIYHIRDIIEDMTEEEKKEILCVADYPHDDLHDQTCGTPPDRDFSNAKPAQQTAANVFANYVEPYIRPLNEEDVAFLQERVGTSILQCPRSANMLEKGDRKYAFLIPRWGARHYKEVWAEEDGAMAIDGGNEKLPPNEPRGNAEDMNDDIAETEEISTGPLLSRLLSTLRPAANNDTNGDATNGDMEIDHEPNGDATHPPPPATYMPESSQAAWKASPPPNLDYANMDERILQELRHMGFLSADSLPPTYDDHLDDAVAARLRLLQAELRQQCIINGARKARLLELAADRLAQQEYNTIADDLDNQLNAAYLKRNRNIGKGKKNAKRPGGPGGGSHSVANPGLSKPAMGEPIRLLMERKAQWNQQIGPIVGMGQARLPEGTIFDPQTMARLVEKEKEIFDLDLE</sequence>